<accession>A0A328TNA7</accession>
<evidence type="ECO:0000313" key="1">
    <source>
        <dbReference type="EMBL" id="RAP72129.1"/>
    </source>
</evidence>
<dbReference type="EMBL" id="LJAM02000062">
    <property type="protein sequence ID" value="RAP72129.1"/>
    <property type="molecule type" value="Genomic_DNA"/>
</dbReference>
<gene>
    <name evidence="1" type="ORF">ACZ87_01039</name>
</gene>
<comment type="caution">
    <text evidence="1">The sequence shown here is derived from an EMBL/GenBank/DDBJ whole genome shotgun (WGS) entry which is preliminary data.</text>
</comment>
<proteinExistence type="predicted"/>
<sequence>MYAAATALPDLRYFDADIADAGLASITASSALTALAINR</sequence>
<name>A0A328TNA7_9GAMM</name>
<dbReference type="Proteomes" id="UP000244334">
    <property type="component" value="Unassembled WGS sequence"/>
</dbReference>
<organism evidence="1 2">
    <name type="scientific">Candidatus Erwinia dacicola</name>
    <dbReference type="NCBI Taxonomy" id="252393"/>
    <lineage>
        <taxon>Bacteria</taxon>
        <taxon>Pseudomonadati</taxon>
        <taxon>Pseudomonadota</taxon>
        <taxon>Gammaproteobacteria</taxon>
        <taxon>Enterobacterales</taxon>
        <taxon>Erwiniaceae</taxon>
        <taxon>Erwinia</taxon>
    </lineage>
</organism>
<dbReference type="AlphaFoldDB" id="A0A328TNA7"/>
<evidence type="ECO:0000313" key="2">
    <source>
        <dbReference type="Proteomes" id="UP000244334"/>
    </source>
</evidence>
<reference evidence="1" key="1">
    <citation type="submission" date="2018-04" db="EMBL/GenBank/DDBJ databases">
        <title>Genomes of the Obligate Erwinia dacicola and Facultative Enterobacter sp. OLF Endosymbionts of the Olive Fruit fly, Bactrocera oleae.</title>
        <authorList>
            <person name="Estes A.M."/>
            <person name="Hearn D.J."/>
            <person name="Agarwal S."/>
            <person name="Pierson E.A."/>
            <person name="Dunning-Hotopp J.C."/>
        </authorList>
    </citation>
    <scope>NUCLEOTIDE SEQUENCE [LARGE SCALE GENOMIC DNA]</scope>
    <source>
        <strain evidence="1">Oroville</strain>
    </source>
</reference>
<keyword evidence="2" id="KW-1185">Reference proteome</keyword>
<protein>
    <submittedName>
        <fullName evidence="1">Uncharacterized protein</fullName>
    </submittedName>
</protein>
<feature type="non-terminal residue" evidence="1">
    <location>
        <position position="39"/>
    </location>
</feature>